<proteinExistence type="predicted"/>
<gene>
    <name evidence="1 3" type="ORF">BDZ99DRAFT_479603</name>
</gene>
<name>A0A6A6YCL2_9PEZI</name>
<dbReference type="EMBL" id="MU003707">
    <property type="protein sequence ID" value="KAF2806339.1"/>
    <property type="molecule type" value="Genomic_DNA"/>
</dbReference>
<evidence type="ECO:0000313" key="2">
    <source>
        <dbReference type="Proteomes" id="UP000504636"/>
    </source>
</evidence>
<dbReference type="GeneID" id="54463147"/>
<keyword evidence="2" id="KW-1185">Reference proteome</keyword>
<sequence>MIPSSRASPILNPWQGNKIGIFFSSAHYQPIGQRRHAISDRAYTELLSVLWPTNNGETFTENFVSDPWNSLQNPQIDLFNWPFQVNNHIEGLSTASNSGNTVNNAVLDQGFDVFGNGPLFQNTILFDGSANPSPSNAAPHLIPAPIQTAYVTPPLTQREPKACIRCWKLKKAV</sequence>
<evidence type="ECO:0000313" key="1">
    <source>
        <dbReference type="EMBL" id="KAF2806339.1"/>
    </source>
</evidence>
<reference evidence="1 3" key="1">
    <citation type="journal article" date="2020" name="Stud. Mycol.">
        <title>101 Dothideomycetes genomes: a test case for predicting lifestyles and emergence of pathogens.</title>
        <authorList>
            <person name="Haridas S."/>
            <person name="Albert R."/>
            <person name="Binder M."/>
            <person name="Bloem J."/>
            <person name="Labutti K."/>
            <person name="Salamov A."/>
            <person name="Andreopoulos B."/>
            <person name="Baker S."/>
            <person name="Barry K."/>
            <person name="Bills G."/>
            <person name="Bluhm B."/>
            <person name="Cannon C."/>
            <person name="Castanera R."/>
            <person name="Culley D."/>
            <person name="Daum C."/>
            <person name="Ezra D."/>
            <person name="Gonzalez J."/>
            <person name="Henrissat B."/>
            <person name="Kuo A."/>
            <person name="Liang C."/>
            <person name="Lipzen A."/>
            <person name="Lutzoni F."/>
            <person name="Magnuson J."/>
            <person name="Mondo S."/>
            <person name="Nolan M."/>
            <person name="Ohm R."/>
            <person name="Pangilinan J."/>
            <person name="Park H.-J."/>
            <person name="Ramirez L."/>
            <person name="Alfaro M."/>
            <person name="Sun H."/>
            <person name="Tritt A."/>
            <person name="Yoshinaga Y."/>
            <person name="Zwiers L.-H."/>
            <person name="Turgeon B."/>
            <person name="Goodwin S."/>
            <person name="Spatafora J."/>
            <person name="Crous P."/>
            <person name="Grigoriev I."/>
        </authorList>
    </citation>
    <scope>NUCLEOTIDE SEQUENCE</scope>
    <source>
        <strain evidence="1 3">CBS 304.34</strain>
    </source>
</reference>
<dbReference type="Proteomes" id="UP000504636">
    <property type="component" value="Unplaced"/>
</dbReference>
<reference evidence="3" key="3">
    <citation type="submission" date="2025-04" db="UniProtKB">
        <authorList>
            <consortium name="RefSeq"/>
        </authorList>
    </citation>
    <scope>IDENTIFICATION</scope>
    <source>
        <strain evidence="3">CBS 304.34</strain>
    </source>
</reference>
<accession>A0A6A6YCL2</accession>
<dbReference type="RefSeq" id="XP_033573303.1">
    <property type="nucleotide sequence ID" value="XM_033722254.1"/>
</dbReference>
<dbReference type="AlphaFoldDB" id="A0A6A6YCL2"/>
<organism evidence="1">
    <name type="scientific">Mytilinidion resinicola</name>
    <dbReference type="NCBI Taxonomy" id="574789"/>
    <lineage>
        <taxon>Eukaryota</taxon>
        <taxon>Fungi</taxon>
        <taxon>Dikarya</taxon>
        <taxon>Ascomycota</taxon>
        <taxon>Pezizomycotina</taxon>
        <taxon>Dothideomycetes</taxon>
        <taxon>Pleosporomycetidae</taxon>
        <taxon>Mytilinidiales</taxon>
        <taxon>Mytilinidiaceae</taxon>
        <taxon>Mytilinidion</taxon>
    </lineage>
</organism>
<protein>
    <submittedName>
        <fullName evidence="1 3">Uncharacterized protein</fullName>
    </submittedName>
</protein>
<reference evidence="3" key="2">
    <citation type="submission" date="2020-04" db="EMBL/GenBank/DDBJ databases">
        <authorList>
            <consortium name="NCBI Genome Project"/>
        </authorList>
    </citation>
    <scope>NUCLEOTIDE SEQUENCE</scope>
    <source>
        <strain evidence="3">CBS 304.34</strain>
    </source>
</reference>
<evidence type="ECO:0000313" key="3">
    <source>
        <dbReference type="RefSeq" id="XP_033573303.1"/>
    </source>
</evidence>